<feature type="coiled-coil region" evidence="1">
    <location>
        <begin position="36"/>
        <end position="63"/>
    </location>
</feature>
<protein>
    <submittedName>
        <fullName evidence="3">Similar to centrosome spindle pole associated protein 1</fullName>
    </submittedName>
</protein>
<dbReference type="PANTHER" id="PTHR21616">
    <property type="entry name" value="CENTROSOME SPINDLE POLE ASSOCIATED PROTEIN"/>
    <property type="match status" value="1"/>
</dbReference>
<dbReference type="GO" id="GO:0005874">
    <property type="term" value="C:microtubule"/>
    <property type="evidence" value="ECO:0007669"/>
    <property type="project" value="InterPro"/>
</dbReference>
<reference evidence="3 4" key="1">
    <citation type="journal article" date="2010" name="Nature">
        <title>The Ectocarpus genome and the independent evolution of multicellularity in brown algae.</title>
        <authorList>
            <person name="Cock J.M."/>
            <person name="Sterck L."/>
            <person name="Rouze P."/>
            <person name="Scornet D."/>
            <person name="Allen A.E."/>
            <person name="Amoutzias G."/>
            <person name="Anthouard V."/>
            <person name="Artiguenave F."/>
            <person name="Aury J.M."/>
            <person name="Badger J.H."/>
            <person name="Beszteri B."/>
            <person name="Billiau K."/>
            <person name="Bonnet E."/>
            <person name="Bothwell J.H."/>
            <person name="Bowler C."/>
            <person name="Boyen C."/>
            <person name="Brownlee C."/>
            <person name="Carrano C.J."/>
            <person name="Charrier B."/>
            <person name="Cho G.Y."/>
            <person name="Coelho S.M."/>
            <person name="Collen J."/>
            <person name="Corre E."/>
            <person name="Da Silva C."/>
            <person name="Delage L."/>
            <person name="Delaroque N."/>
            <person name="Dittami S.M."/>
            <person name="Doulbeau S."/>
            <person name="Elias M."/>
            <person name="Farnham G."/>
            <person name="Gachon C.M."/>
            <person name="Gschloessl B."/>
            <person name="Heesch S."/>
            <person name="Jabbari K."/>
            <person name="Jubin C."/>
            <person name="Kawai H."/>
            <person name="Kimura K."/>
            <person name="Kloareg B."/>
            <person name="Kupper F.C."/>
            <person name="Lang D."/>
            <person name="Le Bail A."/>
            <person name="Leblanc C."/>
            <person name="Lerouge P."/>
            <person name="Lohr M."/>
            <person name="Lopez P.J."/>
            <person name="Martens C."/>
            <person name="Maumus F."/>
            <person name="Michel G."/>
            <person name="Miranda-Saavedra D."/>
            <person name="Morales J."/>
            <person name="Moreau H."/>
            <person name="Motomura T."/>
            <person name="Nagasato C."/>
            <person name="Napoli C.A."/>
            <person name="Nelson D.R."/>
            <person name="Nyvall-Collen P."/>
            <person name="Peters A.F."/>
            <person name="Pommier C."/>
            <person name="Potin P."/>
            <person name="Poulain J."/>
            <person name="Quesneville H."/>
            <person name="Read B."/>
            <person name="Rensing S.A."/>
            <person name="Ritter A."/>
            <person name="Rousvoal S."/>
            <person name="Samanta M."/>
            <person name="Samson G."/>
            <person name="Schroeder D.C."/>
            <person name="Segurens B."/>
            <person name="Strittmatter M."/>
            <person name="Tonon T."/>
            <person name="Tregear J.W."/>
            <person name="Valentin K."/>
            <person name="von Dassow P."/>
            <person name="Yamagishi T."/>
            <person name="Van de Peer Y."/>
            <person name="Wincker P."/>
        </authorList>
    </citation>
    <scope>NUCLEOTIDE SEQUENCE [LARGE SCALE GENOMIC DNA]</scope>
    <source>
        <strain evidence="4">Ec32 / CCAP1310/4</strain>
    </source>
</reference>
<dbReference type="STRING" id="2880.D8LGW5"/>
<dbReference type="GO" id="GO:0000922">
    <property type="term" value="C:spindle pole"/>
    <property type="evidence" value="ECO:0007669"/>
    <property type="project" value="InterPro"/>
</dbReference>
<evidence type="ECO:0000313" key="3">
    <source>
        <dbReference type="EMBL" id="CBN75818.1"/>
    </source>
</evidence>
<keyword evidence="1" id="KW-0175">Coiled coil</keyword>
<proteinExistence type="predicted"/>
<dbReference type="GO" id="GO:0005813">
    <property type="term" value="C:centrosome"/>
    <property type="evidence" value="ECO:0007669"/>
    <property type="project" value="InterPro"/>
</dbReference>
<dbReference type="EMBL" id="FN649760">
    <property type="protein sequence ID" value="CBN75818.1"/>
    <property type="molecule type" value="Genomic_DNA"/>
</dbReference>
<name>D8LGW5_ECTSI</name>
<dbReference type="Proteomes" id="UP000002630">
    <property type="component" value="Unassembled WGS sequence"/>
</dbReference>
<dbReference type="AlphaFoldDB" id="D8LGW5"/>
<gene>
    <name evidence="3" type="ORF">Esi_0181_0067</name>
</gene>
<organism evidence="3 4">
    <name type="scientific">Ectocarpus siliculosus</name>
    <name type="common">Brown alga</name>
    <name type="synonym">Conferva siliculosa</name>
    <dbReference type="NCBI Taxonomy" id="2880"/>
    <lineage>
        <taxon>Eukaryota</taxon>
        <taxon>Sar</taxon>
        <taxon>Stramenopiles</taxon>
        <taxon>Ochrophyta</taxon>
        <taxon>PX clade</taxon>
        <taxon>Phaeophyceae</taxon>
        <taxon>Ectocarpales</taxon>
        <taxon>Ectocarpaceae</taxon>
        <taxon>Ectocarpus</taxon>
    </lineage>
</organism>
<dbReference type="InterPro" id="IPR026708">
    <property type="entry name" value="CSPP1"/>
</dbReference>
<dbReference type="OrthoDB" id="8185397at2759"/>
<feature type="compositionally biased region" description="Low complexity" evidence="2">
    <location>
        <begin position="252"/>
        <end position="261"/>
    </location>
</feature>
<feature type="region of interest" description="Disordered" evidence="2">
    <location>
        <begin position="243"/>
        <end position="325"/>
    </location>
</feature>
<keyword evidence="4" id="KW-1185">Reference proteome</keyword>
<dbReference type="PANTHER" id="PTHR21616:SF2">
    <property type="entry name" value="CENTROSOME AND SPINDLE POLE-ASSOCIATED PROTEIN 1"/>
    <property type="match status" value="1"/>
</dbReference>
<evidence type="ECO:0000256" key="1">
    <source>
        <dbReference type="SAM" id="Coils"/>
    </source>
</evidence>
<dbReference type="GO" id="GO:0032467">
    <property type="term" value="P:positive regulation of cytokinesis"/>
    <property type="evidence" value="ECO:0007669"/>
    <property type="project" value="InterPro"/>
</dbReference>
<evidence type="ECO:0000256" key="2">
    <source>
        <dbReference type="SAM" id="MobiDB-lite"/>
    </source>
</evidence>
<dbReference type="InParanoid" id="D8LGW5"/>
<feature type="coiled-coil region" evidence="1">
    <location>
        <begin position="202"/>
        <end position="238"/>
    </location>
</feature>
<evidence type="ECO:0000313" key="4">
    <source>
        <dbReference type="Proteomes" id="UP000002630"/>
    </source>
</evidence>
<sequence>MTSAMAEPKSEFRLDVPGTNCFREREQRRARQEAYRRELSSQIADMEARRELHARKIRELEERHELQSATYNPWGKPGSGAPLRQADGALVTNVKAYHRAKQRGLIAQDLSPNEIGDNEQPFGYTLTTKSIPEDRSPLRTSRSAACAATGRVGEQGLRSIDAVTVSLSPPRNRYRFDRLPPEEQSYLDRRIKERQELEAALLSQVEEKRAERELERAAKQAEDEEERARVLRVLAEERAANRHRVRDKNLRAGEAPPALSPGSGGAGDHGWPSPQRQLHRNEQQAGTTPQRQRRNSKFEEASCAARPRGGQNGVGRATRLSGGGGWMGDGAVGGAGRAAGQEAAMGGEVDRNRVLLILRRLEDHGRTLRNLLQLSTPGRCQSKADRKTD</sequence>
<accession>D8LGW5</accession>